<dbReference type="PIRSF" id="PIRSF038896">
    <property type="entry name" value="NAPE-PLD"/>
    <property type="match status" value="1"/>
</dbReference>
<feature type="transmembrane region" description="Helical" evidence="4">
    <location>
        <begin position="6"/>
        <end position="24"/>
    </location>
</feature>
<comment type="function">
    <text evidence="2">Counteracts the endogenous Pycsar antiviral defense system. Phosphodiesterase that enables metal-dependent hydrolysis of host cyclic nucleotide Pycsar defense signals such as cCMP and cUMP.</text>
</comment>
<dbReference type="EMBL" id="JBHUME010000008">
    <property type="protein sequence ID" value="MFD2613387.1"/>
    <property type="molecule type" value="Genomic_DNA"/>
</dbReference>
<dbReference type="Proteomes" id="UP001597541">
    <property type="component" value="Unassembled WGS sequence"/>
</dbReference>
<dbReference type="SUPFAM" id="SSF56281">
    <property type="entry name" value="Metallo-hydrolase/oxidoreductase"/>
    <property type="match status" value="1"/>
</dbReference>
<dbReference type="PANTHER" id="PTHR15032">
    <property type="entry name" value="N-ACYL-PHOSPHATIDYLETHANOLAMINE-HYDROLYZING PHOSPHOLIPASE D"/>
    <property type="match status" value="1"/>
</dbReference>
<dbReference type="InterPro" id="IPR036866">
    <property type="entry name" value="RibonucZ/Hydroxyglut_hydro"/>
</dbReference>
<comment type="catalytic activity">
    <reaction evidence="1">
        <text>3',5'-cyclic CMP + H2O = CMP + H(+)</text>
        <dbReference type="Rhea" id="RHEA:72675"/>
        <dbReference type="ChEBI" id="CHEBI:15377"/>
        <dbReference type="ChEBI" id="CHEBI:15378"/>
        <dbReference type="ChEBI" id="CHEBI:58003"/>
        <dbReference type="ChEBI" id="CHEBI:60377"/>
    </reaction>
    <physiologicalReaction direction="left-to-right" evidence="1">
        <dbReference type="Rhea" id="RHEA:72676"/>
    </physiologicalReaction>
</comment>
<organism evidence="6 7">
    <name type="scientific">Paenibacillus gansuensis</name>
    <dbReference type="NCBI Taxonomy" id="306542"/>
    <lineage>
        <taxon>Bacteria</taxon>
        <taxon>Bacillati</taxon>
        <taxon>Bacillota</taxon>
        <taxon>Bacilli</taxon>
        <taxon>Bacillales</taxon>
        <taxon>Paenibacillaceae</taxon>
        <taxon>Paenibacillus</taxon>
    </lineage>
</organism>
<evidence type="ECO:0000256" key="1">
    <source>
        <dbReference type="ARBA" id="ARBA00034221"/>
    </source>
</evidence>
<evidence type="ECO:0000313" key="7">
    <source>
        <dbReference type="Proteomes" id="UP001597541"/>
    </source>
</evidence>
<comment type="catalytic activity">
    <reaction evidence="3">
        <text>3',5'-cyclic UMP + H2O = UMP + H(+)</text>
        <dbReference type="Rhea" id="RHEA:70575"/>
        <dbReference type="ChEBI" id="CHEBI:15377"/>
        <dbReference type="ChEBI" id="CHEBI:15378"/>
        <dbReference type="ChEBI" id="CHEBI:57865"/>
        <dbReference type="ChEBI" id="CHEBI:184387"/>
    </reaction>
    <physiologicalReaction direction="left-to-right" evidence="3">
        <dbReference type="Rhea" id="RHEA:70576"/>
    </physiologicalReaction>
</comment>
<gene>
    <name evidence="6" type="ORF">ACFSUF_13230</name>
</gene>
<dbReference type="InterPro" id="IPR001279">
    <property type="entry name" value="Metallo-B-lactamas"/>
</dbReference>
<dbReference type="PANTHER" id="PTHR15032:SF4">
    <property type="entry name" value="N-ACYL-PHOSPHATIDYLETHANOLAMINE-HYDROLYZING PHOSPHOLIPASE D"/>
    <property type="match status" value="1"/>
</dbReference>
<keyword evidence="4" id="KW-1133">Transmembrane helix</keyword>
<evidence type="ECO:0000259" key="5">
    <source>
        <dbReference type="Pfam" id="PF12706"/>
    </source>
</evidence>
<reference evidence="7" key="1">
    <citation type="journal article" date="2019" name="Int. J. Syst. Evol. Microbiol.">
        <title>The Global Catalogue of Microorganisms (GCM) 10K type strain sequencing project: providing services to taxonomists for standard genome sequencing and annotation.</title>
        <authorList>
            <consortium name="The Broad Institute Genomics Platform"/>
            <consortium name="The Broad Institute Genome Sequencing Center for Infectious Disease"/>
            <person name="Wu L."/>
            <person name="Ma J."/>
        </authorList>
    </citation>
    <scope>NUCLEOTIDE SEQUENCE [LARGE SCALE GENOMIC DNA]</scope>
    <source>
        <strain evidence="7">KCTC 3950</strain>
    </source>
</reference>
<keyword evidence="4" id="KW-0472">Membrane</keyword>
<evidence type="ECO:0000313" key="6">
    <source>
        <dbReference type="EMBL" id="MFD2613387.1"/>
    </source>
</evidence>
<keyword evidence="4" id="KW-0812">Transmembrane</keyword>
<protein>
    <submittedName>
        <fullName evidence="6">MBL fold metallo-hydrolase</fullName>
    </submittedName>
</protein>
<evidence type="ECO:0000256" key="2">
    <source>
        <dbReference type="ARBA" id="ARBA00034301"/>
    </source>
</evidence>
<dbReference type="Gene3D" id="3.60.15.10">
    <property type="entry name" value="Ribonuclease Z/Hydroxyacylglutathione hydrolase-like"/>
    <property type="match status" value="1"/>
</dbReference>
<accession>A0ABW5PGB1</accession>
<name>A0ABW5PGB1_9BACL</name>
<proteinExistence type="predicted"/>
<dbReference type="InterPro" id="IPR024884">
    <property type="entry name" value="NAPE-PLD"/>
</dbReference>
<dbReference type="RefSeq" id="WP_377603384.1">
    <property type="nucleotide sequence ID" value="NZ_JBHUME010000008.1"/>
</dbReference>
<dbReference type="Pfam" id="PF12706">
    <property type="entry name" value="Lactamase_B_2"/>
    <property type="match status" value="1"/>
</dbReference>
<evidence type="ECO:0000256" key="4">
    <source>
        <dbReference type="SAM" id="Phobius"/>
    </source>
</evidence>
<feature type="domain" description="Metallo-beta-lactamase" evidence="5">
    <location>
        <begin position="120"/>
        <end position="315"/>
    </location>
</feature>
<comment type="caution">
    <text evidence="6">The sequence shown here is derived from an EMBL/GenBank/DDBJ whole genome shotgun (WGS) entry which is preliminary data.</text>
</comment>
<sequence>MVGYVGWTAAVGLVLAAILFLLYYPPFGGRSSAGQKKRYRQSAQFQGKQFRNASPSVPFQANWGNTKSLLRDYMKGNPNVKPAVPLPVRRLDPDVWRKHASSITWFGHSALLLRVEGVTLLVDPMFGPAASPFAWIGSKRYSKELPAEVEELPQVDAVLFTHDHYDHLDYSTVRKLKDRVGRFIVPLGVAAHLERWGVRPELITEHDWWEELEFQGLRLVCTPARHFSGRGLFDRGRSLWCSWVIQGSAVKLFCSGDSGYGSHFAEIGRKYGPFDAAMMECGQYDPRWADIHMLPEETVRAHREVQGGILVPIHWGAFTLALHDWVDPAERVTKAAGEAGVPAATPEIGETIPVGTGVYPATAWWRGIR</sequence>
<evidence type="ECO:0000256" key="3">
    <source>
        <dbReference type="ARBA" id="ARBA00048505"/>
    </source>
</evidence>
<keyword evidence="7" id="KW-1185">Reference proteome</keyword>